<dbReference type="PANTHER" id="PTHR22916:SF3">
    <property type="entry name" value="UDP-GLCNAC:BETAGAL BETA-1,3-N-ACETYLGLUCOSAMINYLTRANSFERASE-LIKE PROTEIN 1"/>
    <property type="match status" value="1"/>
</dbReference>
<feature type="domain" description="Glycosyltransferase 2-like" evidence="1">
    <location>
        <begin position="10"/>
        <end position="131"/>
    </location>
</feature>
<evidence type="ECO:0000259" key="1">
    <source>
        <dbReference type="Pfam" id="PF00535"/>
    </source>
</evidence>
<dbReference type="SUPFAM" id="SSF53448">
    <property type="entry name" value="Nucleotide-diphospho-sugar transferases"/>
    <property type="match status" value="1"/>
</dbReference>
<dbReference type="InterPro" id="IPR029044">
    <property type="entry name" value="Nucleotide-diphossugar_trans"/>
</dbReference>
<accession>X0XRR7</accession>
<feature type="non-terminal residue" evidence="2">
    <location>
        <position position="235"/>
    </location>
</feature>
<feature type="non-terminal residue" evidence="2">
    <location>
        <position position="1"/>
    </location>
</feature>
<dbReference type="EMBL" id="BARS01051488">
    <property type="protein sequence ID" value="GAG45889.1"/>
    <property type="molecule type" value="Genomic_DNA"/>
</dbReference>
<evidence type="ECO:0000313" key="2">
    <source>
        <dbReference type="EMBL" id="GAG45889.1"/>
    </source>
</evidence>
<comment type="caution">
    <text evidence="2">The sequence shown here is derived from an EMBL/GenBank/DDBJ whole genome shotgun (WGS) entry which is preliminary data.</text>
</comment>
<dbReference type="GO" id="GO:0016758">
    <property type="term" value="F:hexosyltransferase activity"/>
    <property type="evidence" value="ECO:0007669"/>
    <property type="project" value="UniProtKB-ARBA"/>
</dbReference>
<dbReference type="PANTHER" id="PTHR22916">
    <property type="entry name" value="GLYCOSYLTRANSFERASE"/>
    <property type="match status" value="1"/>
</dbReference>
<reference evidence="2" key="1">
    <citation type="journal article" date="2014" name="Front. Microbiol.">
        <title>High frequency of phylogenetically diverse reductive dehalogenase-homologous genes in deep subseafloor sedimentary metagenomes.</title>
        <authorList>
            <person name="Kawai M."/>
            <person name="Futagami T."/>
            <person name="Toyoda A."/>
            <person name="Takaki Y."/>
            <person name="Nishi S."/>
            <person name="Hori S."/>
            <person name="Arai W."/>
            <person name="Tsubouchi T."/>
            <person name="Morono Y."/>
            <person name="Uchiyama I."/>
            <person name="Ito T."/>
            <person name="Fujiyama A."/>
            <person name="Inagaki F."/>
            <person name="Takami H."/>
        </authorList>
    </citation>
    <scope>NUCLEOTIDE SEQUENCE</scope>
    <source>
        <strain evidence="2">Expedition CK06-06</strain>
    </source>
</reference>
<gene>
    <name evidence="2" type="ORF">S01H1_76688</name>
</gene>
<sequence length="235" mass="27649">EDLTGQSLYKKGKLEIIVVNSGSGQDEEAIVKKFQQKYDNIKYIKTEERETIYKAWNRAIKAASGKYITNANTDDRHAPHMLERLAVELERNEDIAAVYSHFYVTTVENQTWETKTPERMSDWHPPYSREALLKGNFMGPQPMWRKSLHDEYGYFDQTLKVSGDYEFFLRVSQTHNFLLIPEPLGLYLFSPNSLERTAGTRDEEDERIWNLYRNNKHKIICRPFRPDDPTFSIQT</sequence>
<dbReference type="Pfam" id="PF00535">
    <property type="entry name" value="Glycos_transf_2"/>
    <property type="match status" value="1"/>
</dbReference>
<dbReference type="AlphaFoldDB" id="X0XRR7"/>
<dbReference type="Gene3D" id="3.90.550.10">
    <property type="entry name" value="Spore Coat Polysaccharide Biosynthesis Protein SpsA, Chain A"/>
    <property type="match status" value="1"/>
</dbReference>
<protein>
    <recommendedName>
        <fullName evidence="1">Glycosyltransferase 2-like domain-containing protein</fullName>
    </recommendedName>
</protein>
<proteinExistence type="predicted"/>
<organism evidence="2">
    <name type="scientific">marine sediment metagenome</name>
    <dbReference type="NCBI Taxonomy" id="412755"/>
    <lineage>
        <taxon>unclassified sequences</taxon>
        <taxon>metagenomes</taxon>
        <taxon>ecological metagenomes</taxon>
    </lineage>
</organism>
<name>X0XRR7_9ZZZZ</name>
<dbReference type="InterPro" id="IPR001173">
    <property type="entry name" value="Glyco_trans_2-like"/>
</dbReference>